<evidence type="ECO:0000313" key="2">
    <source>
        <dbReference type="EMBL" id="WWD84524.1"/>
    </source>
</evidence>
<evidence type="ECO:0000313" key="3">
    <source>
        <dbReference type="Proteomes" id="UP001348492"/>
    </source>
</evidence>
<dbReference type="EMBL" id="CP117523">
    <property type="protein sequence ID" value="WWD84524.1"/>
    <property type="molecule type" value="Genomic_DNA"/>
</dbReference>
<dbReference type="RefSeq" id="WP_018589786.1">
    <property type="nucleotide sequence ID" value="NZ_CP117523.1"/>
</dbReference>
<gene>
    <name evidence="2" type="ORF">TEGL_29570</name>
</gene>
<proteinExistence type="predicted"/>
<accession>A0ABZ2EX62</accession>
<reference evidence="2 3" key="1">
    <citation type="journal article" date="2023" name="PLoS ONE">
        <title>Genome-based metabolic and phylogenomic analysis of three Terrisporobacter species.</title>
        <authorList>
            <person name="Boer T."/>
            <person name="Bengelsdorf F.R."/>
            <person name="Bomeke M."/>
            <person name="Daniel R."/>
            <person name="Poehlein A."/>
        </authorList>
    </citation>
    <scope>NUCLEOTIDE SEQUENCE [LARGE SCALE GENOMIC DNA]</scope>
    <source>
        <strain evidence="2 3">DSM 1288</strain>
    </source>
</reference>
<sequence>MKIDLEIMDLFQELEELIENAPLKGLARKSISIDKEEILAIINDIKALMPEEVNQAIWINRERQRIITEAKAEAEQIIEQANQEAQIKAREGEQFEENLKQQFDDIVESNEVVERAKERASEIISRAESYALEIREGSIEYAEDVISSVEQNLFETLEIVKRNKRELREE</sequence>
<protein>
    <recommendedName>
        <fullName evidence="4">ATPase</fullName>
    </recommendedName>
</protein>
<feature type="coiled-coil region" evidence="1">
    <location>
        <begin position="64"/>
        <end position="98"/>
    </location>
</feature>
<keyword evidence="1" id="KW-0175">Coiled coil</keyword>
<name>A0ABZ2EX62_9FIRM</name>
<evidence type="ECO:0000256" key="1">
    <source>
        <dbReference type="SAM" id="Coils"/>
    </source>
</evidence>
<dbReference type="Proteomes" id="UP001348492">
    <property type="component" value="Chromosome"/>
</dbReference>
<evidence type="ECO:0008006" key="4">
    <source>
        <dbReference type="Google" id="ProtNLM"/>
    </source>
</evidence>
<keyword evidence="3" id="KW-1185">Reference proteome</keyword>
<organism evidence="2 3">
    <name type="scientific">Terrisporobacter glycolicus ATCC 14880 = DSM 1288</name>
    <dbReference type="NCBI Taxonomy" id="1121315"/>
    <lineage>
        <taxon>Bacteria</taxon>
        <taxon>Bacillati</taxon>
        <taxon>Bacillota</taxon>
        <taxon>Clostridia</taxon>
        <taxon>Peptostreptococcales</taxon>
        <taxon>Peptostreptococcaceae</taxon>
        <taxon>Terrisporobacter</taxon>
    </lineage>
</organism>